<evidence type="ECO:0000256" key="1">
    <source>
        <dbReference type="SAM" id="Phobius"/>
    </source>
</evidence>
<organism evidence="2 3">
    <name type="scientific">Allopontixanthobacter confluentis</name>
    <dbReference type="NCBI Taxonomy" id="1849021"/>
    <lineage>
        <taxon>Bacteria</taxon>
        <taxon>Pseudomonadati</taxon>
        <taxon>Pseudomonadota</taxon>
        <taxon>Alphaproteobacteria</taxon>
        <taxon>Sphingomonadales</taxon>
        <taxon>Erythrobacteraceae</taxon>
        <taxon>Allopontixanthobacter</taxon>
    </lineage>
</organism>
<keyword evidence="1" id="KW-0472">Membrane</keyword>
<dbReference type="EMBL" id="WTYU01000002">
    <property type="protein sequence ID" value="MXP15663.1"/>
    <property type="molecule type" value="Genomic_DNA"/>
</dbReference>
<feature type="transmembrane region" description="Helical" evidence="1">
    <location>
        <begin position="23"/>
        <end position="48"/>
    </location>
</feature>
<feature type="transmembrane region" description="Helical" evidence="1">
    <location>
        <begin position="135"/>
        <end position="159"/>
    </location>
</feature>
<sequence length="176" mass="18682">MPAFGPPTWSIIVLYGINTSLPLFMIVLTGAAAAAIGRYLLAIAFRLLGGHVPQRTRHNLAAARAVFERNRRGGILALALFALSPVPSAQLFEAAGLTGVRLLGFTLAFFAGRLVSYTVYGLSAQTIRHSSLGEVLAAGLTSPLGIAVQLAMIAALIALTRIDWQKYLNGHASRQD</sequence>
<dbReference type="Proteomes" id="UP000473531">
    <property type="component" value="Unassembled WGS sequence"/>
</dbReference>
<name>A0A6L7GHX7_9SPHN</name>
<keyword evidence="1" id="KW-1133">Transmembrane helix</keyword>
<reference evidence="2 3" key="1">
    <citation type="submission" date="2019-12" db="EMBL/GenBank/DDBJ databases">
        <title>Genomic-based taxomic classification of the family Erythrobacteraceae.</title>
        <authorList>
            <person name="Xu L."/>
        </authorList>
    </citation>
    <scope>NUCLEOTIDE SEQUENCE [LARGE SCALE GENOMIC DNA]</scope>
    <source>
        <strain evidence="2 3">KCTC 52259</strain>
    </source>
</reference>
<dbReference type="AlphaFoldDB" id="A0A6L7GHX7"/>
<evidence type="ECO:0000313" key="2">
    <source>
        <dbReference type="EMBL" id="MXP15663.1"/>
    </source>
</evidence>
<protein>
    <recommendedName>
        <fullName evidence="4">VTT domain-containing protein</fullName>
    </recommendedName>
</protein>
<evidence type="ECO:0008006" key="4">
    <source>
        <dbReference type="Google" id="ProtNLM"/>
    </source>
</evidence>
<evidence type="ECO:0000313" key="3">
    <source>
        <dbReference type="Proteomes" id="UP000473531"/>
    </source>
</evidence>
<dbReference type="OrthoDB" id="7408618at2"/>
<keyword evidence="1" id="KW-0812">Transmembrane</keyword>
<accession>A0A6L7GHX7</accession>
<feature type="transmembrane region" description="Helical" evidence="1">
    <location>
        <begin position="104"/>
        <end position="123"/>
    </location>
</feature>
<proteinExistence type="predicted"/>
<comment type="caution">
    <text evidence="2">The sequence shown here is derived from an EMBL/GenBank/DDBJ whole genome shotgun (WGS) entry which is preliminary data.</text>
</comment>
<feature type="transmembrane region" description="Helical" evidence="1">
    <location>
        <begin position="74"/>
        <end position="92"/>
    </location>
</feature>
<gene>
    <name evidence="2" type="ORF">GRI44_12980</name>
</gene>
<keyword evidence="3" id="KW-1185">Reference proteome</keyword>